<keyword evidence="3" id="KW-1185">Reference proteome</keyword>
<dbReference type="Proteomes" id="UP000240739">
    <property type="component" value="Unassembled WGS sequence"/>
</dbReference>
<proteinExistence type="predicted"/>
<evidence type="ECO:0000313" key="3">
    <source>
        <dbReference type="Proteomes" id="UP000240739"/>
    </source>
</evidence>
<sequence length="93" mass="10549">MSDDSTTVTESDEVLALRARVAELEAQLAEQSRATNALVARSQEKLYWLERWNVDLDRVMAKPGAIPALEALKSVRSVIRWVRVTSRRVRGVR</sequence>
<evidence type="ECO:0000313" key="2">
    <source>
        <dbReference type="EMBL" id="PTL59898.1"/>
    </source>
</evidence>
<protein>
    <submittedName>
        <fullName evidence="2">Uncharacterized protein</fullName>
    </submittedName>
</protein>
<feature type="coiled-coil region" evidence="1">
    <location>
        <begin position="14"/>
        <end position="41"/>
    </location>
</feature>
<evidence type="ECO:0000256" key="1">
    <source>
        <dbReference type="SAM" id="Coils"/>
    </source>
</evidence>
<name>A0A2T4UL24_9ACTN</name>
<dbReference type="AlphaFoldDB" id="A0A2T4UL24"/>
<dbReference type="EMBL" id="PYYB01000001">
    <property type="protein sequence ID" value="PTL59898.1"/>
    <property type="molecule type" value="Genomic_DNA"/>
</dbReference>
<dbReference type="RefSeq" id="WP_107568542.1">
    <property type="nucleotide sequence ID" value="NZ_PYYB01000001.1"/>
</dbReference>
<accession>A0A2T4UL24</accession>
<organism evidence="2 3">
    <name type="scientific">Paraconexibacter algicola</name>
    <dbReference type="NCBI Taxonomy" id="2133960"/>
    <lineage>
        <taxon>Bacteria</taxon>
        <taxon>Bacillati</taxon>
        <taxon>Actinomycetota</taxon>
        <taxon>Thermoleophilia</taxon>
        <taxon>Solirubrobacterales</taxon>
        <taxon>Paraconexibacteraceae</taxon>
        <taxon>Paraconexibacter</taxon>
    </lineage>
</organism>
<comment type="caution">
    <text evidence="2">The sequence shown here is derived from an EMBL/GenBank/DDBJ whole genome shotgun (WGS) entry which is preliminary data.</text>
</comment>
<keyword evidence="1" id="KW-0175">Coiled coil</keyword>
<gene>
    <name evidence="2" type="ORF">C7Y72_09675</name>
</gene>
<dbReference type="OrthoDB" id="9877429at2"/>
<reference evidence="2 3" key="1">
    <citation type="submission" date="2018-03" db="EMBL/GenBank/DDBJ databases">
        <title>Aquarubrobacter algicola gen. nov., sp. nov., a novel actinobacterium isolated from shallow eutrophic lake during the end of cyanobacterial harmful algal blooms.</title>
        <authorList>
            <person name="Chun S.J."/>
        </authorList>
    </citation>
    <scope>NUCLEOTIDE SEQUENCE [LARGE SCALE GENOMIC DNA]</scope>
    <source>
        <strain evidence="2 3">Seoho-28</strain>
    </source>
</reference>